<organism evidence="8 9">
    <name type="scientific">Litoribacter ruber</name>
    <dbReference type="NCBI Taxonomy" id="702568"/>
    <lineage>
        <taxon>Bacteria</taxon>
        <taxon>Pseudomonadati</taxon>
        <taxon>Bacteroidota</taxon>
        <taxon>Cytophagia</taxon>
        <taxon>Cytophagales</taxon>
        <taxon>Cyclobacteriaceae</taxon>
        <taxon>Litoribacter</taxon>
    </lineage>
</organism>
<dbReference type="InterPro" id="IPR013656">
    <property type="entry name" value="PAS_4"/>
</dbReference>
<feature type="domain" description="PAS" evidence="6">
    <location>
        <begin position="275"/>
        <end position="345"/>
    </location>
</feature>
<dbReference type="InterPro" id="IPR029016">
    <property type="entry name" value="GAF-like_dom_sf"/>
</dbReference>
<reference evidence="8 9" key="1">
    <citation type="submission" date="2021-05" db="EMBL/GenBank/DDBJ databases">
        <authorList>
            <person name="Zhang Z.D."/>
            <person name="Osman G."/>
        </authorList>
    </citation>
    <scope>NUCLEOTIDE SEQUENCE [LARGE SCALE GENOMIC DNA]</scope>
    <source>
        <strain evidence="8 9">KCTC 32217</strain>
    </source>
</reference>
<keyword evidence="4" id="KW-0808">Transferase</keyword>
<feature type="domain" description="PAS" evidence="6">
    <location>
        <begin position="526"/>
        <end position="582"/>
    </location>
</feature>
<dbReference type="InterPro" id="IPR000700">
    <property type="entry name" value="PAS-assoc_C"/>
</dbReference>
<keyword evidence="3" id="KW-0597">Phosphoprotein</keyword>
<dbReference type="InterPro" id="IPR000014">
    <property type="entry name" value="PAS"/>
</dbReference>
<feature type="domain" description="PAC" evidence="7">
    <location>
        <begin position="222"/>
        <end position="274"/>
    </location>
</feature>
<dbReference type="SMART" id="SM00091">
    <property type="entry name" value="PAS"/>
    <property type="match status" value="9"/>
</dbReference>
<sequence length="1287" mass="147819">MDPIFQQIFNYTDTPSIVFGIDEPEFTIKNANEAFLKIALAPKELIVGKTLFEAFPAMEDQEQGAEDMLVALRHSLHKKEPFKLTVLKYDVKNHYTGEKEEKYWEITSQPILDRNGEVLYILVKTYDITESISDLLAPKFQTALSAEMDFKFKNIFELSSVAIALINLDGVWVEVNPKMTDYLGYGRYEYLNQKYEKFIHPADIDSFGYGLGQLNIDRKSVFNTEIRFYHRNGKTVWFYASVTLIKDKKDRPLHYVVHFIDITDRKEVELALLESEQRYQSLFHHNPDPVFAFSLDGKFISANDATCRLTQLTWDQLLGNLFLPFIPLDDKRRVFDNFLKASEGKSLSYNTGFLSSKGELKTLNITNMPIISHGKIVGVYGIAKDITDKLNAEITLLKAKDQYEQLISTIDGMVWESDENLKTLYVSPQTKEILGFSPDEWYNHENFWFEHVLQEDRNALWVAFLEGMETGKNFTFESRMIAADGRTVWLRNNVSIIKRKGRATVLRGVMTDITKAKDAQHALEANEAKLKKILNQSLDVICTISPEGNFIDVSEASLKVWGYKPEELCGTPYADYVYGEDQLKTSVAASEILSGVDLTNFENRYIHKDGHLVDTAWSVHFDFAEKIMFCVAKDITERKKYEAAINQSNQRYELVTQATSDAVWDWNIETGQVFRGSGFLKIFGHNPSLLPQDVKAWDNLNHPKDRERIAESIKRFIDSQELHWEDEYRYRKADGDYAYVQDRAIAVRDNSGKAIRIVGALSDITQEKFLEKEDKLRIDLGAVFRKENSPGKGLRKSLDIILEFTELTYGEVWFKPSDKEGLVLSSFGGNVIQSPRDFPLNFSKGEGIHGKAWETGEKLFFTDLQNCEEFVRKDFAIANKLESAVVFPICCNGETIAVFALYAQDKNTIIRSTSQISLSICEQLATDYVCKKSENDLNAFFDISGDMLFIVGMDGAFKKVNKAAQQTLGYSESEMFNAYFVDWVHDEDKEETVQVFSRMEEPGHVMKNENRLRTKSGKYRWIAWTSTSLVDEGVFISVGRDITERKDYEEKLKASKDEVTKTLESIQDAFFALDKSFKVTYWNREAERLLGVKREEVLGKVLWDSFPEAVSLAFFDKYNKVMTEKVSLNFEEFFPPVNTWFEVTAYPSEDGITVYFKNINERKQLELELMQFKNVIENSKEGIGILNFEQNTHYRNPALLAKLGQPDDRFKGVERPAQYFTDPKKAKEVFDTLTNGKYYDGIITLTTQSGEHEDFHLSAGPIFDEKDKVIAVFGIHSEIKKEDQVLQ</sequence>
<keyword evidence="9" id="KW-1185">Reference proteome</keyword>
<dbReference type="InterPro" id="IPR035965">
    <property type="entry name" value="PAS-like_dom_sf"/>
</dbReference>
<protein>
    <recommendedName>
        <fullName evidence="2">histidine kinase</fullName>
        <ecNumber evidence="2">2.7.13.3</ecNumber>
    </recommendedName>
</protein>
<feature type="domain" description="PAS" evidence="6">
    <location>
        <begin position="399"/>
        <end position="471"/>
    </location>
</feature>
<dbReference type="InterPro" id="IPR001610">
    <property type="entry name" value="PAC"/>
</dbReference>
<comment type="caution">
    <text evidence="8">The sequence shown here is derived from an EMBL/GenBank/DDBJ whole genome shotgun (WGS) entry which is preliminary data.</text>
</comment>
<dbReference type="Pfam" id="PF13426">
    <property type="entry name" value="PAS_9"/>
    <property type="match status" value="1"/>
</dbReference>
<dbReference type="Pfam" id="PF08447">
    <property type="entry name" value="PAS_3"/>
    <property type="match status" value="5"/>
</dbReference>
<dbReference type="PANTHER" id="PTHR43304">
    <property type="entry name" value="PHYTOCHROME-LIKE PROTEIN CPH1"/>
    <property type="match status" value="1"/>
</dbReference>
<evidence type="ECO:0000259" key="6">
    <source>
        <dbReference type="PROSITE" id="PS50112"/>
    </source>
</evidence>
<keyword evidence="5" id="KW-0418">Kinase</keyword>
<dbReference type="Pfam" id="PF00989">
    <property type="entry name" value="PAS"/>
    <property type="match status" value="1"/>
</dbReference>
<dbReference type="GO" id="GO:0006355">
    <property type="term" value="P:regulation of DNA-templated transcription"/>
    <property type="evidence" value="ECO:0007669"/>
    <property type="project" value="InterPro"/>
</dbReference>
<dbReference type="PROSITE" id="PS50113">
    <property type="entry name" value="PAC"/>
    <property type="match status" value="4"/>
</dbReference>
<feature type="domain" description="PAS" evidence="6">
    <location>
        <begin position="148"/>
        <end position="203"/>
    </location>
</feature>
<dbReference type="SUPFAM" id="SSF55785">
    <property type="entry name" value="PYP-like sensor domain (PAS domain)"/>
    <property type="match status" value="9"/>
</dbReference>
<name>A0AAP2G1Q0_9BACT</name>
<dbReference type="Gene3D" id="3.30.450.40">
    <property type="match status" value="1"/>
</dbReference>
<feature type="domain" description="PAC" evidence="7">
    <location>
        <begin position="724"/>
        <end position="776"/>
    </location>
</feature>
<dbReference type="SMART" id="SM00086">
    <property type="entry name" value="PAC"/>
    <property type="match status" value="8"/>
</dbReference>
<dbReference type="Proteomes" id="UP001319104">
    <property type="component" value="Unassembled WGS sequence"/>
</dbReference>
<dbReference type="EMBL" id="JAHCMY010000005">
    <property type="protein sequence ID" value="MBS9524542.1"/>
    <property type="molecule type" value="Genomic_DNA"/>
</dbReference>
<evidence type="ECO:0000313" key="9">
    <source>
        <dbReference type="Proteomes" id="UP001319104"/>
    </source>
</evidence>
<evidence type="ECO:0000256" key="4">
    <source>
        <dbReference type="ARBA" id="ARBA00022679"/>
    </source>
</evidence>
<dbReference type="InterPro" id="IPR013767">
    <property type="entry name" value="PAS_fold"/>
</dbReference>
<dbReference type="CDD" id="cd00130">
    <property type="entry name" value="PAS"/>
    <property type="match status" value="8"/>
</dbReference>
<feature type="domain" description="PAC" evidence="7">
    <location>
        <begin position="1006"/>
        <end position="1054"/>
    </location>
</feature>
<dbReference type="SUPFAM" id="SSF55781">
    <property type="entry name" value="GAF domain-like"/>
    <property type="match status" value="1"/>
</dbReference>
<dbReference type="EC" id="2.7.13.3" evidence="2"/>
<dbReference type="InterPro" id="IPR052162">
    <property type="entry name" value="Sensor_kinase/Photoreceptor"/>
</dbReference>
<comment type="catalytic activity">
    <reaction evidence="1">
        <text>ATP + protein L-histidine = ADP + protein N-phospho-L-histidine.</text>
        <dbReference type="EC" id="2.7.13.3"/>
    </reaction>
</comment>
<evidence type="ECO:0000259" key="7">
    <source>
        <dbReference type="PROSITE" id="PS50113"/>
    </source>
</evidence>
<dbReference type="InterPro" id="IPR013655">
    <property type="entry name" value="PAS_fold_3"/>
</dbReference>
<gene>
    <name evidence="8" type="ORF">KI659_10995</name>
</gene>
<dbReference type="Pfam" id="PF08448">
    <property type="entry name" value="PAS_4"/>
    <property type="match status" value="2"/>
</dbReference>
<evidence type="ECO:0000256" key="1">
    <source>
        <dbReference type="ARBA" id="ARBA00000085"/>
    </source>
</evidence>
<dbReference type="PANTHER" id="PTHR43304:SF1">
    <property type="entry name" value="PAC DOMAIN-CONTAINING PROTEIN"/>
    <property type="match status" value="1"/>
</dbReference>
<evidence type="ECO:0000256" key="5">
    <source>
        <dbReference type="ARBA" id="ARBA00022777"/>
    </source>
</evidence>
<accession>A0AAP2G1Q0</accession>
<dbReference type="InterPro" id="IPR003018">
    <property type="entry name" value="GAF"/>
</dbReference>
<feature type="domain" description="PAC" evidence="7">
    <location>
        <begin position="474"/>
        <end position="525"/>
    </location>
</feature>
<dbReference type="Gene3D" id="3.30.450.20">
    <property type="entry name" value="PAS domain"/>
    <property type="match status" value="9"/>
</dbReference>
<dbReference type="NCBIfam" id="TIGR00229">
    <property type="entry name" value="sensory_box"/>
    <property type="match status" value="7"/>
</dbReference>
<dbReference type="GO" id="GO:0004673">
    <property type="term" value="F:protein histidine kinase activity"/>
    <property type="evidence" value="ECO:0007669"/>
    <property type="project" value="UniProtKB-EC"/>
</dbReference>
<dbReference type="Pfam" id="PF13185">
    <property type="entry name" value="GAF_2"/>
    <property type="match status" value="1"/>
</dbReference>
<feature type="domain" description="PAS" evidence="6">
    <location>
        <begin position="1055"/>
        <end position="1100"/>
    </location>
</feature>
<evidence type="ECO:0000256" key="3">
    <source>
        <dbReference type="ARBA" id="ARBA00022553"/>
    </source>
</evidence>
<dbReference type="RefSeq" id="WP_213945396.1">
    <property type="nucleotide sequence ID" value="NZ_JAHCMY010000005.1"/>
</dbReference>
<feature type="domain" description="PAS" evidence="6">
    <location>
        <begin position="933"/>
        <end position="1003"/>
    </location>
</feature>
<evidence type="ECO:0000256" key="2">
    <source>
        <dbReference type="ARBA" id="ARBA00012438"/>
    </source>
</evidence>
<proteinExistence type="predicted"/>
<evidence type="ECO:0000313" key="8">
    <source>
        <dbReference type="EMBL" id="MBS9524542.1"/>
    </source>
</evidence>
<dbReference type="PROSITE" id="PS50112">
    <property type="entry name" value="PAS"/>
    <property type="match status" value="6"/>
</dbReference>